<feature type="region of interest" description="Disordered" evidence="1">
    <location>
        <begin position="801"/>
        <end position="832"/>
    </location>
</feature>
<feature type="compositionally biased region" description="Polar residues" evidence="1">
    <location>
        <begin position="647"/>
        <end position="664"/>
    </location>
</feature>
<keyword evidence="2" id="KW-0812">Transmembrane</keyword>
<evidence type="ECO:0008006" key="4">
    <source>
        <dbReference type="Google" id="ProtNLM"/>
    </source>
</evidence>
<evidence type="ECO:0000256" key="1">
    <source>
        <dbReference type="SAM" id="MobiDB-lite"/>
    </source>
</evidence>
<feature type="transmembrane region" description="Helical" evidence="2">
    <location>
        <begin position="196"/>
        <end position="215"/>
    </location>
</feature>
<feature type="region of interest" description="Disordered" evidence="1">
    <location>
        <begin position="320"/>
        <end position="345"/>
    </location>
</feature>
<evidence type="ECO:0000313" key="3">
    <source>
        <dbReference type="EMBL" id="XDI35118.1"/>
    </source>
</evidence>
<protein>
    <recommendedName>
        <fullName evidence="4">TrbL/VirB6 plasmid conjugal transfer protein</fullName>
    </recommendedName>
</protein>
<reference evidence="3" key="1">
    <citation type="submission" date="2024-07" db="EMBL/GenBank/DDBJ databases">
        <title>Identification and characteristics of an arsenic-resistant bacterial isolate, which belongs to a novel species.</title>
        <authorList>
            <person name="Juszczyk A."/>
            <person name="Kowalczyk A."/>
            <person name="Was K."/>
            <person name="Kosowicz W."/>
            <person name="Budzyn A."/>
            <person name="Latowski D."/>
        </authorList>
    </citation>
    <scope>NUCLEOTIDE SEQUENCE</scope>
    <source>
        <strain evidence="3">As8PL</strain>
        <plasmid evidence="3">unnamed</plasmid>
    </source>
</reference>
<name>A0AB39BMZ4_9BACI</name>
<keyword evidence="2" id="KW-0472">Membrane</keyword>
<feature type="compositionally biased region" description="Basic and acidic residues" evidence="1">
    <location>
        <begin position="676"/>
        <end position="686"/>
    </location>
</feature>
<gene>
    <name evidence="3" type="ORF">AB3N04_01155</name>
</gene>
<feature type="compositionally biased region" description="Basic and acidic residues" evidence="1">
    <location>
        <begin position="634"/>
        <end position="646"/>
    </location>
</feature>
<keyword evidence="2" id="KW-1133">Transmembrane helix</keyword>
<feature type="transmembrane region" description="Helical" evidence="2">
    <location>
        <begin position="235"/>
        <end position="265"/>
    </location>
</feature>
<feature type="region of interest" description="Disordered" evidence="1">
    <location>
        <begin position="634"/>
        <end position="686"/>
    </location>
</feature>
<evidence type="ECO:0000256" key="2">
    <source>
        <dbReference type="SAM" id="Phobius"/>
    </source>
</evidence>
<feature type="transmembrane region" description="Helical" evidence="2">
    <location>
        <begin position="12"/>
        <end position="35"/>
    </location>
</feature>
<dbReference type="EMBL" id="CP162550">
    <property type="protein sequence ID" value="XDI35118.1"/>
    <property type="molecule type" value="Genomic_DNA"/>
</dbReference>
<dbReference type="RefSeq" id="WP_368502735.1">
    <property type="nucleotide sequence ID" value="NZ_CP162550.1"/>
</dbReference>
<accession>A0AB39BMZ4</accession>
<feature type="compositionally biased region" description="Low complexity" evidence="1">
    <location>
        <begin position="320"/>
        <end position="340"/>
    </location>
</feature>
<feature type="transmembrane region" description="Helical" evidence="2">
    <location>
        <begin position="97"/>
        <end position="115"/>
    </location>
</feature>
<feature type="transmembrane region" description="Helical" evidence="2">
    <location>
        <begin position="55"/>
        <end position="77"/>
    </location>
</feature>
<sequence length="1496" mass="165847">MMDRLLGAVGNVIEAMWDAIVATFGGLRSIMNLVYGDDEDLIYNTFNSNVVSDVLQPGINVLTILVSFFMIIGIVYAGSRLSSTGINPSNRTVLIEFLKDWVLVAIMIANVYIFYDLIFTLNAGIIDIFRVDLEGEAGDKWAYAQLSPSPADVFEDEGIWLVTGPLAIVGWMMVQLFLLFIMIWMNFYYLFREITLILFMVLGPVFISLWMIQPYKSITLNWLREFTGTVLVQSVHAVTLWVAAAMVSGLSGISIIFLFLILIPLGEAIKNLFNLGGDTASNMSKFASMAGLSGIAATYGAVKSAREGGNALSAVRDAANGGKKQGAGSSSSSPTDAANTGASSRAERMLRSGEIMSKAGKMTLGVAGAVGGAALGPKGSFIGAGVGGLVGGVGGAIAGRAGHVLGSATKSAFSKGLNGAKEGISGYNMHKDDELANEMGDMKTDQWAKSHYQDFMDDQIKNKGKSPEEAQALWNNKEQSQREAFRNEARALIGKRGYKDQPDLAKADDLVKETGNQLAKNYEDTHKEQYLQDREAEGMSKEDATKSWDNHFAKKKQGIYDNAYKVADEMRSGRNDQYKSDLAEAKVRASNVGEQKAEQWAADNKDDFYADKKQDHLDKQWDSQVKKKYNDFHEHEKKNPDGRSDEQIAQSAKQRTEQWASENRTPFMDTEGSTYRPDDKVHQSWDDQVKAKKSEFTKDAYATEKGKLQKPTEYLDKEQYANAVADRMMDSEKQEFMENGIKNGGYHKALDTARAKANEIGDSKAQEWADENKGSFYQEKKQDHMNKQWDQKLQQKFDEFQKEESQYGDGRSSEEIQAAAQQRVGDWTTDNKKPFMDKLEKGYTPTADVDQAWNKQVQEKQSELGETKAKEWARDNKPAFYEGQKQDYLDQKWDDQVQQKYNDFHKQEMQSSTSRTPDQIKAAAQERVNQWSDNNKEGFMNKMDKNYAPSQEVDQAWDQQVQQQRSNFVKGAFKEEKAAILSSGMERGLEPTEVETQWNNQKDSRAKAIVSATQVAGENVQHLSVGKGFENRDAILNQTANELTKGFATEGNKAKFMDAVKQEQPDINNGVAEQMWNKEVGSKHQEFYQQAANNLNTNNVSGIRKVIGNPTEGLKGAISGAYQGTGLKSAVASTKDVANDFVNMTPGINKLVEGSDQYEPQNVTEKQDAVRKGVAYASGALLGASGYAIGSKLTTPNTTGQSNFLDKTDLNPYSKTSQAQTMDVGDMARYAKKETVELPNGQTRSSYANGAIQMVVENDRSYMQVKGNDGQIVRTSRYGAGDTSLQQGERIIQDYTIDNDMLAPAKTGGGNPSVYKLDSTGHKSMYSNPLSIQATDLISKKVAPSSAAAPNKMMEHKPLNPQVEQGSFTLQDLQQYNPQCKVTTVIEKGRSYAVMKDPVKNETYRVSDYGPGDASLSSGETVYKEYVVENGRFTQRPTGTTEVLENYTVNSNGDKEAITGNVAEQISPKDLIPRRPNTRVKRRMEFEEKRFKQGVV</sequence>
<organism evidence="3">
    <name type="scientific">Alkalihalophilus sp. As8PL</name>
    <dbReference type="NCBI Taxonomy" id="3237103"/>
    <lineage>
        <taxon>Bacteria</taxon>
        <taxon>Bacillati</taxon>
        <taxon>Bacillota</taxon>
        <taxon>Bacilli</taxon>
        <taxon>Bacillales</taxon>
        <taxon>Bacillaceae</taxon>
        <taxon>Alkalihalophilus</taxon>
    </lineage>
</organism>
<geneLocation type="plasmid" evidence="3">
    <name>unnamed</name>
</geneLocation>
<feature type="transmembrane region" description="Helical" evidence="2">
    <location>
        <begin position="159"/>
        <end position="184"/>
    </location>
</feature>
<proteinExistence type="predicted"/>
<keyword evidence="3" id="KW-0614">Plasmid</keyword>